<feature type="transmembrane region" description="Helical" evidence="1">
    <location>
        <begin position="303"/>
        <end position="323"/>
    </location>
</feature>
<dbReference type="InterPro" id="IPR002847">
    <property type="entry name" value="F420-0_gamma-glut_ligase-dom"/>
</dbReference>
<sequence>MNLRWLISRRREYKVVKLIPIRFSKPVVPDDIKDSSLEQRLVKELEENKIEIEEKDILVITSKIVSLLEGNAVQISSIKPRWRIKFLSKLFSIDSHRLELVFREGKVLGIVPLRRIMNDKFIRNFYLKHSRDIKATQEMLRKNFVNVPMTNKLGLIFDNGGIDGSNVPEGFLVPLPKDPCLSAKKIRDYIRRKYNKNVAVVVTDTLSVPNRTGALDVCVGCSGIYPITVNESGPDLFKPNKFGGNVVVVDAVAAIGGAVMGGNTELTPVIIVRGFEYKFWEDKGDCEEYQSIISFPMRSKIKAGFYTVLNTILFKLAQFFLFLKSGR</sequence>
<evidence type="ECO:0000313" key="3">
    <source>
        <dbReference type="EMBL" id="HHF08570.1"/>
    </source>
</evidence>
<keyword evidence="1" id="KW-1133">Transmembrane helix</keyword>
<comment type="caution">
    <text evidence="3">The sequence shown here is derived from an EMBL/GenBank/DDBJ whole genome shotgun (WGS) entry which is preliminary data.</text>
</comment>
<dbReference type="AlphaFoldDB" id="A0A7C5I0Z0"/>
<keyword evidence="1" id="KW-0472">Membrane</keyword>
<dbReference type="Pfam" id="PF01996">
    <property type="entry name" value="F420_ligase"/>
    <property type="match status" value="1"/>
</dbReference>
<feature type="domain" description="Coenzyme F420:L-glutamate ligase-like" evidence="2">
    <location>
        <begin position="35"/>
        <end position="274"/>
    </location>
</feature>
<proteinExistence type="predicted"/>
<evidence type="ECO:0000259" key="2">
    <source>
        <dbReference type="Pfam" id="PF01996"/>
    </source>
</evidence>
<name>A0A7C5I0Z0_9BACT</name>
<dbReference type="PANTHER" id="PTHR47917">
    <property type="match status" value="1"/>
</dbReference>
<gene>
    <name evidence="3" type="ORF">ENL26_02200</name>
</gene>
<dbReference type="PANTHER" id="PTHR47917:SF1">
    <property type="entry name" value="COENZYME F420:L-GLUTAMATE LIGASE"/>
    <property type="match status" value="1"/>
</dbReference>
<protein>
    <recommendedName>
        <fullName evidence="2">Coenzyme F420:L-glutamate ligase-like domain-containing protein</fullName>
    </recommendedName>
</protein>
<dbReference type="SUPFAM" id="SSF144010">
    <property type="entry name" value="CofE-like"/>
    <property type="match status" value="1"/>
</dbReference>
<reference evidence="3" key="1">
    <citation type="journal article" date="2020" name="mSystems">
        <title>Genome- and Community-Level Interaction Insights into Carbon Utilization and Element Cycling Functions of Hydrothermarchaeota in Hydrothermal Sediment.</title>
        <authorList>
            <person name="Zhou Z."/>
            <person name="Liu Y."/>
            <person name="Xu W."/>
            <person name="Pan J."/>
            <person name="Luo Z.H."/>
            <person name="Li M."/>
        </authorList>
    </citation>
    <scope>NUCLEOTIDE SEQUENCE [LARGE SCALE GENOMIC DNA]</scope>
    <source>
        <strain evidence="3">HyVt-80</strain>
    </source>
</reference>
<accession>A0A7C5I0Z0</accession>
<dbReference type="GO" id="GO:0052618">
    <property type="term" value="F:coenzyme F420-0:L-glutamate ligase activity"/>
    <property type="evidence" value="ECO:0007669"/>
    <property type="project" value="TreeGrafter"/>
</dbReference>
<dbReference type="EMBL" id="DRTH01000130">
    <property type="protein sequence ID" value="HHF08570.1"/>
    <property type="molecule type" value="Genomic_DNA"/>
</dbReference>
<keyword evidence="1" id="KW-0812">Transmembrane</keyword>
<evidence type="ECO:0000256" key="1">
    <source>
        <dbReference type="SAM" id="Phobius"/>
    </source>
</evidence>
<organism evidence="3">
    <name type="scientific">Kosmotoga arenicorallina</name>
    <dbReference type="NCBI Taxonomy" id="688066"/>
    <lineage>
        <taxon>Bacteria</taxon>
        <taxon>Thermotogati</taxon>
        <taxon>Thermotogota</taxon>
        <taxon>Thermotogae</taxon>
        <taxon>Kosmotogales</taxon>
        <taxon>Kosmotogaceae</taxon>
        <taxon>Kosmotoga</taxon>
    </lineage>
</organism>
<dbReference type="Gene3D" id="3.30.1330.100">
    <property type="entry name" value="CofE-like"/>
    <property type="match status" value="2"/>
</dbReference>
<dbReference type="Proteomes" id="UP000886129">
    <property type="component" value="Unassembled WGS sequence"/>
</dbReference>